<reference evidence="1" key="1">
    <citation type="submission" date="2014-09" db="EMBL/GenBank/DDBJ databases">
        <authorList>
            <person name="Magalhaes I.L.F."/>
            <person name="Oliveira U."/>
            <person name="Santos F.R."/>
            <person name="Vidigal T.H.D.A."/>
            <person name="Brescovit A.D."/>
            <person name="Santos A.J."/>
        </authorList>
    </citation>
    <scope>NUCLEOTIDE SEQUENCE</scope>
    <source>
        <tissue evidence="1">Shoot tissue taken approximately 20 cm above the soil surface</tissue>
    </source>
</reference>
<accession>A0A0A9ASX0</accession>
<sequence>MFFCSQYSFQLNRFTMTSSDAILFIRLVPLAEVTKELINHVSCYNVLNCDNSVS</sequence>
<proteinExistence type="predicted"/>
<name>A0A0A9ASX0_ARUDO</name>
<organism evidence="1">
    <name type="scientific">Arundo donax</name>
    <name type="common">Giant reed</name>
    <name type="synonym">Donax arundinaceus</name>
    <dbReference type="NCBI Taxonomy" id="35708"/>
    <lineage>
        <taxon>Eukaryota</taxon>
        <taxon>Viridiplantae</taxon>
        <taxon>Streptophyta</taxon>
        <taxon>Embryophyta</taxon>
        <taxon>Tracheophyta</taxon>
        <taxon>Spermatophyta</taxon>
        <taxon>Magnoliopsida</taxon>
        <taxon>Liliopsida</taxon>
        <taxon>Poales</taxon>
        <taxon>Poaceae</taxon>
        <taxon>PACMAD clade</taxon>
        <taxon>Arundinoideae</taxon>
        <taxon>Arundineae</taxon>
        <taxon>Arundo</taxon>
    </lineage>
</organism>
<reference evidence="1" key="2">
    <citation type="journal article" date="2015" name="Data Brief">
        <title>Shoot transcriptome of the giant reed, Arundo donax.</title>
        <authorList>
            <person name="Barrero R.A."/>
            <person name="Guerrero F.D."/>
            <person name="Moolhuijzen P."/>
            <person name="Goolsby J.A."/>
            <person name="Tidwell J."/>
            <person name="Bellgard S.E."/>
            <person name="Bellgard M.I."/>
        </authorList>
    </citation>
    <scope>NUCLEOTIDE SEQUENCE</scope>
    <source>
        <tissue evidence="1">Shoot tissue taken approximately 20 cm above the soil surface</tissue>
    </source>
</reference>
<dbReference type="EMBL" id="GBRH01247733">
    <property type="protein sequence ID" value="JAD50162.1"/>
    <property type="molecule type" value="Transcribed_RNA"/>
</dbReference>
<protein>
    <submittedName>
        <fullName evidence="1">Uncharacterized protein</fullName>
    </submittedName>
</protein>
<evidence type="ECO:0000313" key="1">
    <source>
        <dbReference type="EMBL" id="JAD50162.1"/>
    </source>
</evidence>
<dbReference type="AlphaFoldDB" id="A0A0A9ASX0"/>